<gene>
    <name evidence="2" type="ORF">MNBD_GAMMA12-1339</name>
</gene>
<dbReference type="GO" id="GO:0032787">
    <property type="term" value="P:monocarboxylic acid metabolic process"/>
    <property type="evidence" value="ECO:0007669"/>
    <property type="project" value="UniProtKB-ARBA"/>
</dbReference>
<evidence type="ECO:0000256" key="1">
    <source>
        <dbReference type="ARBA" id="ARBA00006484"/>
    </source>
</evidence>
<dbReference type="InterPro" id="IPR002347">
    <property type="entry name" value="SDR_fam"/>
</dbReference>
<dbReference type="InterPro" id="IPR050259">
    <property type="entry name" value="SDR"/>
</dbReference>
<dbReference type="SUPFAM" id="SSF51735">
    <property type="entry name" value="NAD(P)-binding Rossmann-fold domains"/>
    <property type="match status" value="1"/>
</dbReference>
<protein>
    <submittedName>
        <fullName evidence="2">3-oxoacyl-[acyl-carrier protein] reductase</fullName>
        <ecNumber evidence="2">1.1.1.100</ecNumber>
    </submittedName>
</protein>
<dbReference type="InterPro" id="IPR036291">
    <property type="entry name" value="NAD(P)-bd_dom_sf"/>
</dbReference>
<name>A0A3B0XSY8_9ZZZZ</name>
<dbReference type="Pfam" id="PF00106">
    <property type="entry name" value="adh_short"/>
    <property type="match status" value="1"/>
</dbReference>
<dbReference type="InterPro" id="IPR020904">
    <property type="entry name" value="Sc_DH/Rdtase_CS"/>
</dbReference>
<evidence type="ECO:0000313" key="2">
    <source>
        <dbReference type="EMBL" id="VAW71388.1"/>
    </source>
</evidence>
<proteinExistence type="inferred from homology"/>
<dbReference type="PANTHER" id="PTHR42879:SF2">
    <property type="entry name" value="3-OXOACYL-[ACYL-CARRIER-PROTEIN] REDUCTASE FABG"/>
    <property type="match status" value="1"/>
</dbReference>
<reference evidence="2" key="1">
    <citation type="submission" date="2018-06" db="EMBL/GenBank/DDBJ databases">
        <authorList>
            <person name="Zhirakovskaya E."/>
        </authorList>
    </citation>
    <scope>NUCLEOTIDE SEQUENCE</scope>
</reference>
<dbReference type="PROSITE" id="PS00061">
    <property type="entry name" value="ADH_SHORT"/>
    <property type="match status" value="1"/>
</dbReference>
<dbReference type="PANTHER" id="PTHR42879">
    <property type="entry name" value="3-OXOACYL-(ACYL-CARRIER-PROTEIN) REDUCTASE"/>
    <property type="match status" value="1"/>
</dbReference>
<keyword evidence="2" id="KW-0560">Oxidoreductase</keyword>
<dbReference type="AlphaFoldDB" id="A0A3B0XSY8"/>
<dbReference type="PRINTS" id="PR00081">
    <property type="entry name" value="GDHRDH"/>
</dbReference>
<dbReference type="Gene3D" id="3.40.50.720">
    <property type="entry name" value="NAD(P)-binding Rossmann-like Domain"/>
    <property type="match status" value="1"/>
</dbReference>
<dbReference type="FunFam" id="3.40.50.720:FF:000084">
    <property type="entry name" value="Short-chain dehydrogenase reductase"/>
    <property type="match status" value="1"/>
</dbReference>
<organism evidence="2">
    <name type="scientific">hydrothermal vent metagenome</name>
    <dbReference type="NCBI Taxonomy" id="652676"/>
    <lineage>
        <taxon>unclassified sequences</taxon>
        <taxon>metagenomes</taxon>
        <taxon>ecological metagenomes</taxon>
    </lineage>
</organism>
<dbReference type="GO" id="GO:0004316">
    <property type="term" value="F:3-oxoacyl-[acyl-carrier-protein] reductase (NADPH) activity"/>
    <property type="evidence" value="ECO:0007669"/>
    <property type="project" value="UniProtKB-EC"/>
</dbReference>
<dbReference type="CDD" id="cd05233">
    <property type="entry name" value="SDR_c"/>
    <property type="match status" value="1"/>
</dbReference>
<dbReference type="PRINTS" id="PR00080">
    <property type="entry name" value="SDRFAMILY"/>
</dbReference>
<comment type="similarity">
    <text evidence="1">Belongs to the short-chain dehydrogenases/reductases (SDR) family.</text>
</comment>
<accession>A0A3B0XSY8</accession>
<dbReference type="EMBL" id="UOFL01000018">
    <property type="protein sequence ID" value="VAW71388.1"/>
    <property type="molecule type" value="Genomic_DNA"/>
</dbReference>
<dbReference type="EC" id="1.1.1.100" evidence="2"/>
<sequence>MAVKLLNKIAVVTGGTRGIGAAIAKELFDLGANVYITGTKKNYVSPEEFQYLHADFNIQNELTALTEKMSDMKIDILINNAGINKIGPILELEVADFVKVQSVNVTAPFMFCQAVLPHMRDSKWGRIVNISSIWGKISKAHRAPYSASKFAIDGLTAAISAEVAVDNVLVNSVAPGFVDTELTRSILGDDGINELIATVPARRIGNPQEIATFVAWLASPDNTYISGQNIAIDGGFTRV</sequence>